<keyword evidence="3 6" id="KW-0812">Transmembrane</keyword>
<evidence type="ECO:0000256" key="4">
    <source>
        <dbReference type="ARBA" id="ARBA00022989"/>
    </source>
</evidence>
<feature type="transmembrane region" description="Helical" evidence="6">
    <location>
        <begin position="268"/>
        <end position="285"/>
    </location>
</feature>
<feature type="transmembrane region" description="Helical" evidence="6">
    <location>
        <begin position="181"/>
        <end position="199"/>
    </location>
</feature>
<comment type="subcellular location">
    <subcellularLocation>
        <location evidence="1">Cell membrane</location>
        <topology evidence="1">Multi-pass membrane protein</topology>
    </subcellularLocation>
</comment>
<organism evidence="7 8">
    <name type="scientific">Chitinophaga rupis</name>
    <dbReference type="NCBI Taxonomy" id="573321"/>
    <lineage>
        <taxon>Bacteria</taxon>
        <taxon>Pseudomonadati</taxon>
        <taxon>Bacteroidota</taxon>
        <taxon>Chitinophagia</taxon>
        <taxon>Chitinophagales</taxon>
        <taxon>Chitinophagaceae</taxon>
        <taxon>Chitinophaga</taxon>
    </lineage>
</organism>
<feature type="transmembrane region" description="Helical" evidence="6">
    <location>
        <begin position="83"/>
        <end position="109"/>
    </location>
</feature>
<dbReference type="GO" id="GO:0005886">
    <property type="term" value="C:plasma membrane"/>
    <property type="evidence" value="ECO:0007669"/>
    <property type="project" value="UniProtKB-SubCell"/>
</dbReference>
<feature type="transmembrane region" description="Helical" evidence="6">
    <location>
        <begin position="243"/>
        <end position="262"/>
    </location>
</feature>
<dbReference type="Proteomes" id="UP000198984">
    <property type="component" value="Unassembled WGS sequence"/>
</dbReference>
<sequence>MWFTLRQKGGVALTLVFILMLFNWGLEARKWQLLVRSLEEVSFLRAFSAVLSGVSLSINTPNRIGEYGGRMLYMSNQNKLKSIAATMIGGLSQLIVTIIFGLTGLIYYINNFPLIKANAYFSPNFWEKILLGVLMLIGALTIILYFRLQIVIAIFEKIPVLRKAKVFIQIITRYTSGDLQYLLLLSACRYVIFSAQYLILLDTFGVEMLWWQGFLLNAVIYLVMALVPTIAVVELGLRGKVSIYFLGLLSNNTAAIIAATVGIWLVNLLLPAVLGSILLLGVKIFKDK</sequence>
<feature type="transmembrane region" description="Helical" evidence="6">
    <location>
        <begin position="129"/>
        <end position="155"/>
    </location>
</feature>
<name>A0A1H8HXN9_9BACT</name>
<evidence type="ECO:0000313" key="8">
    <source>
        <dbReference type="Proteomes" id="UP000198984"/>
    </source>
</evidence>
<dbReference type="AlphaFoldDB" id="A0A1H8HXN9"/>
<dbReference type="Pfam" id="PF03706">
    <property type="entry name" value="LPG_synthase_TM"/>
    <property type="match status" value="1"/>
</dbReference>
<protein>
    <submittedName>
        <fullName evidence="7">Lysylphosphatidylglycerol synthase TM region</fullName>
    </submittedName>
</protein>
<feature type="transmembrane region" description="Helical" evidence="6">
    <location>
        <begin position="211"/>
        <end position="231"/>
    </location>
</feature>
<gene>
    <name evidence="7" type="ORF">SAMN04488505_111177</name>
</gene>
<evidence type="ECO:0000256" key="2">
    <source>
        <dbReference type="ARBA" id="ARBA00022475"/>
    </source>
</evidence>
<dbReference type="STRING" id="573321.SAMN04488505_111177"/>
<keyword evidence="8" id="KW-1185">Reference proteome</keyword>
<evidence type="ECO:0000256" key="5">
    <source>
        <dbReference type="ARBA" id="ARBA00023136"/>
    </source>
</evidence>
<dbReference type="InterPro" id="IPR022791">
    <property type="entry name" value="L-PG_synthase/AglD"/>
</dbReference>
<dbReference type="RefSeq" id="WP_394332727.1">
    <property type="nucleotide sequence ID" value="NZ_FOBB01000011.1"/>
</dbReference>
<dbReference type="EMBL" id="FOBB01000011">
    <property type="protein sequence ID" value="SEN60458.1"/>
    <property type="molecule type" value="Genomic_DNA"/>
</dbReference>
<evidence type="ECO:0000256" key="3">
    <source>
        <dbReference type="ARBA" id="ARBA00022692"/>
    </source>
</evidence>
<keyword evidence="4 6" id="KW-1133">Transmembrane helix</keyword>
<evidence type="ECO:0000256" key="6">
    <source>
        <dbReference type="SAM" id="Phobius"/>
    </source>
</evidence>
<evidence type="ECO:0000313" key="7">
    <source>
        <dbReference type="EMBL" id="SEN60458.1"/>
    </source>
</evidence>
<proteinExistence type="predicted"/>
<keyword evidence="2" id="KW-1003">Cell membrane</keyword>
<keyword evidence="5 6" id="KW-0472">Membrane</keyword>
<reference evidence="7 8" key="1">
    <citation type="submission" date="2016-10" db="EMBL/GenBank/DDBJ databases">
        <authorList>
            <person name="de Groot N.N."/>
        </authorList>
    </citation>
    <scope>NUCLEOTIDE SEQUENCE [LARGE SCALE GENOMIC DNA]</scope>
    <source>
        <strain evidence="7 8">DSM 21039</strain>
    </source>
</reference>
<accession>A0A1H8HXN9</accession>
<evidence type="ECO:0000256" key="1">
    <source>
        <dbReference type="ARBA" id="ARBA00004651"/>
    </source>
</evidence>